<dbReference type="EMBL" id="ML208285">
    <property type="protein sequence ID" value="TFK72444.1"/>
    <property type="molecule type" value="Genomic_DNA"/>
</dbReference>
<accession>A0ACD3B391</accession>
<protein>
    <submittedName>
        <fullName evidence="1">Uncharacterized protein</fullName>
    </submittedName>
</protein>
<proteinExistence type="predicted"/>
<organism evidence="1 2">
    <name type="scientific">Pluteus cervinus</name>
    <dbReference type="NCBI Taxonomy" id="181527"/>
    <lineage>
        <taxon>Eukaryota</taxon>
        <taxon>Fungi</taxon>
        <taxon>Dikarya</taxon>
        <taxon>Basidiomycota</taxon>
        <taxon>Agaricomycotina</taxon>
        <taxon>Agaricomycetes</taxon>
        <taxon>Agaricomycetidae</taxon>
        <taxon>Agaricales</taxon>
        <taxon>Pluteineae</taxon>
        <taxon>Pluteaceae</taxon>
        <taxon>Pluteus</taxon>
    </lineage>
</organism>
<evidence type="ECO:0000313" key="2">
    <source>
        <dbReference type="Proteomes" id="UP000308600"/>
    </source>
</evidence>
<reference evidence="1 2" key="1">
    <citation type="journal article" date="2019" name="Nat. Ecol. Evol.">
        <title>Megaphylogeny resolves global patterns of mushroom evolution.</title>
        <authorList>
            <person name="Varga T."/>
            <person name="Krizsan K."/>
            <person name="Foldi C."/>
            <person name="Dima B."/>
            <person name="Sanchez-Garcia M."/>
            <person name="Sanchez-Ramirez S."/>
            <person name="Szollosi G.J."/>
            <person name="Szarkandi J.G."/>
            <person name="Papp V."/>
            <person name="Albert L."/>
            <person name="Andreopoulos W."/>
            <person name="Angelini C."/>
            <person name="Antonin V."/>
            <person name="Barry K.W."/>
            <person name="Bougher N.L."/>
            <person name="Buchanan P."/>
            <person name="Buyck B."/>
            <person name="Bense V."/>
            <person name="Catcheside P."/>
            <person name="Chovatia M."/>
            <person name="Cooper J."/>
            <person name="Damon W."/>
            <person name="Desjardin D."/>
            <person name="Finy P."/>
            <person name="Geml J."/>
            <person name="Haridas S."/>
            <person name="Hughes K."/>
            <person name="Justo A."/>
            <person name="Karasinski D."/>
            <person name="Kautmanova I."/>
            <person name="Kiss B."/>
            <person name="Kocsube S."/>
            <person name="Kotiranta H."/>
            <person name="LaButti K.M."/>
            <person name="Lechner B.E."/>
            <person name="Liimatainen K."/>
            <person name="Lipzen A."/>
            <person name="Lukacs Z."/>
            <person name="Mihaltcheva S."/>
            <person name="Morgado L.N."/>
            <person name="Niskanen T."/>
            <person name="Noordeloos M.E."/>
            <person name="Ohm R.A."/>
            <person name="Ortiz-Santana B."/>
            <person name="Ovrebo C."/>
            <person name="Racz N."/>
            <person name="Riley R."/>
            <person name="Savchenko A."/>
            <person name="Shiryaev A."/>
            <person name="Soop K."/>
            <person name="Spirin V."/>
            <person name="Szebenyi C."/>
            <person name="Tomsovsky M."/>
            <person name="Tulloss R.E."/>
            <person name="Uehling J."/>
            <person name="Grigoriev I.V."/>
            <person name="Vagvolgyi C."/>
            <person name="Papp T."/>
            <person name="Martin F.M."/>
            <person name="Miettinen O."/>
            <person name="Hibbett D.S."/>
            <person name="Nagy L.G."/>
        </authorList>
    </citation>
    <scope>NUCLEOTIDE SEQUENCE [LARGE SCALE GENOMIC DNA]</scope>
    <source>
        <strain evidence="1 2">NL-1719</strain>
    </source>
</reference>
<keyword evidence="2" id="KW-1185">Reference proteome</keyword>
<dbReference type="Proteomes" id="UP000308600">
    <property type="component" value="Unassembled WGS sequence"/>
</dbReference>
<evidence type="ECO:0000313" key="1">
    <source>
        <dbReference type="EMBL" id="TFK72444.1"/>
    </source>
</evidence>
<gene>
    <name evidence="1" type="ORF">BDN72DRAFT_836212</name>
</gene>
<name>A0ACD3B391_9AGAR</name>
<sequence length="76" mass="8282">MDAFTRSLPFVGAKIAEMLLAVLSICSQEELVNSESDSEDEETNASPDAAVRCRQIKSKIIAVGRMQRCSSCCRGK</sequence>